<protein>
    <submittedName>
        <fullName evidence="1">Uncharacterized protein</fullName>
    </submittedName>
</protein>
<gene>
    <name evidence="1" type="ORF">S01H4_11363</name>
</gene>
<organism evidence="1">
    <name type="scientific">marine sediment metagenome</name>
    <dbReference type="NCBI Taxonomy" id="412755"/>
    <lineage>
        <taxon>unclassified sequences</taxon>
        <taxon>metagenomes</taxon>
        <taxon>ecological metagenomes</taxon>
    </lineage>
</organism>
<evidence type="ECO:0000313" key="1">
    <source>
        <dbReference type="EMBL" id="GAG54699.1"/>
    </source>
</evidence>
<comment type="caution">
    <text evidence="1">The sequence shown here is derived from an EMBL/GenBank/DDBJ whole genome shotgun (WGS) entry which is preliminary data.</text>
</comment>
<dbReference type="EMBL" id="BART01004570">
    <property type="protein sequence ID" value="GAG54699.1"/>
    <property type="molecule type" value="Genomic_DNA"/>
</dbReference>
<name>X0YFE1_9ZZZZ</name>
<dbReference type="AlphaFoldDB" id="X0YFE1"/>
<proteinExistence type="predicted"/>
<sequence length="127" mass="15252">MYVPFLSRCIDLVLQEEDKIISIEFKLHDWKKGIEQAKHHLLGVDESYICLPERKLSKNLIDTLKRNRIGLFLYVENKQNSLQLEIQPKFSHQKWIVTQEWLKKAFNQFLQGEQNEESQTLDKIWHT</sequence>
<accession>X0YFE1</accession>
<reference evidence="1" key="1">
    <citation type="journal article" date="2014" name="Front. Microbiol.">
        <title>High frequency of phylogenetically diverse reductive dehalogenase-homologous genes in deep subseafloor sedimentary metagenomes.</title>
        <authorList>
            <person name="Kawai M."/>
            <person name="Futagami T."/>
            <person name="Toyoda A."/>
            <person name="Takaki Y."/>
            <person name="Nishi S."/>
            <person name="Hori S."/>
            <person name="Arai W."/>
            <person name="Tsubouchi T."/>
            <person name="Morono Y."/>
            <person name="Uchiyama I."/>
            <person name="Ito T."/>
            <person name="Fujiyama A."/>
            <person name="Inagaki F."/>
            <person name="Takami H."/>
        </authorList>
    </citation>
    <scope>NUCLEOTIDE SEQUENCE</scope>
    <source>
        <strain evidence="1">Expedition CK06-06</strain>
    </source>
</reference>